<sequence>MRNTTNPELSQDFNMSDLVKANADRVSITDTTRQEAYRVRVEGENEQSIELTNTGSSTSYMQLLADTLDNAVNSEECKMSIGDERWFRFHSEQDVPTPIMIPSLSSRTVNVKMKDPHTNNTMPTKLTIRQGSTIRSKPSEDAIMFSMAIERFDTESDGNITHLTLRQEAESIVEQIDREITTKVVTALTTNANKAKYLINKKVDLKAGQKLADRVEAIEDAIDVGLIEGRLMGDSIEDFVIGLNSQTYRDLDRMSRRSGSASVSDYLGTEVYIIPSSPSADDDIQILMAPKKAVAVSFRERHDGTVLDFIVSRQADKQSTTMEIVGVADLLVAGSVAATGDDGADQEVNIPLIVAFTAGVPTS</sequence>
<accession>A0ABY3MFS4</accession>
<keyword evidence="2" id="KW-1185">Reference proteome</keyword>
<comment type="caution">
    <text evidence="1">The sequence shown here is derived from an EMBL/GenBank/DDBJ whole genome shotgun (WGS) entry which is preliminary data.</text>
</comment>
<organism evidence="1 2">
    <name type="scientific">Aeromonas veronii</name>
    <dbReference type="NCBI Taxonomy" id="654"/>
    <lineage>
        <taxon>Bacteria</taxon>
        <taxon>Pseudomonadati</taxon>
        <taxon>Pseudomonadota</taxon>
        <taxon>Gammaproteobacteria</taxon>
        <taxon>Aeromonadales</taxon>
        <taxon>Aeromonadaceae</taxon>
        <taxon>Aeromonas</taxon>
    </lineage>
</organism>
<proteinExistence type="predicted"/>
<dbReference type="RefSeq" id="WP_115578164.1">
    <property type="nucleotide sequence ID" value="NZ_NMUS01000109.1"/>
</dbReference>
<evidence type="ECO:0000313" key="2">
    <source>
        <dbReference type="Proteomes" id="UP000323129"/>
    </source>
</evidence>
<evidence type="ECO:0000313" key="1">
    <source>
        <dbReference type="EMBL" id="TYD40036.1"/>
    </source>
</evidence>
<name>A0ABY3MFS4_AERVE</name>
<protein>
    <submittedName>
        <fullName evidence="1">Uncharacterized protein</fullName>
    </submittedName>
</protein>
<reference evidence="1 2" key="1">
    <citation type="submission" date="2017-08" db="EMBL/GenBank/DDBJ databases">
        <title>Aeromonas veronii bv sobria strain NS22 whole genome sequencing.</title>
        <authorList>
            <person name="Katharios P."/>
            <person name="Ha V.Q."/>
            <person name="Smyrli M."/>
        </authorList>
    </citation>
    <scope>NUCLEOTIDE SEQUENCE [LARGE SCALE GENOMIC DNA]</scope>
    <source>
        <strain evidence="1 2">NS22</strain>
    </source>
</reference>
<dbReference type="Proteomes" id="UP000323129">
    <property type="component" value="Unassembled WGS sequence"/>
</dbReference>
<dbReference type="EMBL" id="NQMC01000123">
    <property type="protein sequence ID" value="TYD40036.1"/>
    <property type="molecule type" value="Genomic_DNA"/>
</dbReference>
<gene>
    <name evidence="1" type="ORF">CJF24_21480</name>
</gene>